<organism evidence="5 6">
    <name type="scientific">Marinihelvus fidelis</name>
    <dbReference type="NCBI Taxonomy" id="2613842"/>
    <lineage>
        <taxon>Bacteria</taxon>
        <taxon>Pseudomonadati</taxon>
        <taxon>Pseudomonadota</taxon>
        <taxon>Gammaproteobacteria</taxon>
        <taxon>Chromatiales</taxon>
        <taxon>Wenzhouxiangellaceae</taxon>
        <taxon>Marinihelvus</taxon>
    </lineage>
</organism>
<feature type="binding site" evidence="4">
    <location>
        <position position="89"/>
    </location>
    <ligand>
        <name>molybdate</name>
        <dbReference type="ChEBI" id="CHEBI:36264"/>
    </ligand>
</feature>
<dbReference type="RefSeq" id="WP_150863724.1">
    <property type="nucleotide sequence ID" value="NZ_VYXP01000004.1"/>
</dbReference>
<dbReference type="Gene3D" id="3.40.190.10">
    <property type="entry name" value="Periplasmic binding protein-like II"/>
    <property type="match status" value="2"/>
</dbReference>
<dbReference type="GO" id="GO:0015689">
    <property type="term" value="P:molybdate ion transport"/>
    <property type="evidence" value="ECO:0007669"/>
    <property type="project" value="InterPro"/>
</dbReference>
<evidence type="ECO:0000313" key="6">
    <source>
        <dbReference type="Proteomes" id="UP000325372"/>
    </source>
</evidence>
<evidence type="ECO:0000256" key="2">
    <source>
        <dbReference type="ARBA" id="ARBA00022723"/>
    </source>
</evidence>
<dbReference type="AlphaFoldDB" id="A0A5N0TBZ4"/>
<dbReference type="PIRSF" id="PIRSF004846">
    <property type="entry name" value="ModA"/>
    <property type="match status" value="1"/>
</dbReference>
<protein>
    <submittedName>
        <fullName evidence="5">Molybdate ABC transporter substrate-binding protein</fullName>
    </submittedName>
</protein>
<gene>
    <name evidence="5" type="primary">modA</name>
    <name evidence="5" type="ORF">F3N42_07095</name>
</gene>
<reference evidence="5 6" key="1">
    <citation type="submission" date="2019-09" db="EMBL/GenBank/DDBJ databases">
        <title>Wenzhouxiangella sp. Genome sequencing and assembly.</title>
        <authorList>
            <person name="Zhang R."/>
        </authorList>
    </citation>
    <scope>NUCLEOTIDE SEQUENCE [LARGE SCALE GENOMIC DNA]</scope>
    <source>
        <strain evidence="5 6">W260</strain>
    </source>
</reference>
<dbReference type="CDD" id="cd13539">
    <property type="entry name" value="PBP2_AvModA"/>
    <property type="match status" value="1"/>
</dbReference>
<name>A0A5N0TBZ4_9GAMM</name>
<dbReference type="PANTHER" id="PTHR30632:SF14">
    <property type="entry name" value="TUNGSTATE_MOLYBDATE_CHROMATE-BINDING PROTEIN MODA"/>
    <property type="match status" value="1"/>
</dbReference>
<evidence type="ECO:0000256" key="4">
    <source>
        <dbReference type="PIRSR" id="PIRSR004846-1"/>
    </source>
</evidence>
<dbReference type="InterPro" id="IPR044084">
    <property type="entry name" value="AvModA-like_subst-bd"/>
</dbReference>
<dbReference type="InterPro" id="IPR050682">
    <property type="entry name" value="ModA/WtpA"/>
</dbReference>
<keyword evidence="6" id="KW-1185">Reference proteome</keyword>
<accession>A0A5N0TBZ4</accession>
<proteinExistence type="inferred from homology"/>
<dbReference type="NCBIfam" id="TIGR01256">
    <property type="entry name" value="modA"/>
    <property type="match status" value="1"/>
</dbReference>
<dbReference type="Proteomes" id="UP000325372">
    <property type="component" value="Unassembled WGS sequence"/>
</dbReference>
<dbReference type="Pfam" id="PF13531">
    <property type="entry name" value="SBP_bac_11"/>
    <property type="match status" value="1"/>
</dbReference>
<sequence length="286" mass="30861">MKTEPASPITALSDYTHLEKARPARAFSWGRLAAPALLTLLLGLAMAQGLSADTLRIAVASNFSPTLDQLVEAYPGRSMHRVTLSAASTGKHYAQIINGAPYDLFLAADRARPETLERDGQAVAGTRRTYAIGRLVLWAPSLPQNEVGPELLDPGYPGRLAIANPKLAPYGLAARQVLEHRDAWAAFEPHLVMGENIGQAWLFVASGNADMGLVAASQWQLAKRRSMAGGPGSAWSVPAEWHEPIVQQMVLLRDTPAARDFYAFLASEDARRIITDAGYDTVAGHD</sequence>
<feature type="binding site" evidence="4">
    <location>
        <position position="197"/>
    </location>
    <ligand>
        <name>molybdate</name>
        <dbReference type="ChEBI" id="CHEBI:36264"/>
    </ligand>
</feature>
<dbReference type="EMBL" id="VYXP01000004">
    <property type="protein sequence ID" value="KAA9131934.1"/>
    <property type="molecule type" value="Genomic_DNA"/>
</dbReference>
<keyword evidence="4" id="KW-0500">Molybdenum</keyword>
<dbReference type="GO" id="GO:0046872">
    <property type="term" value="F:metal ion binding"/>
    <property type="evidence" value="ECO:0007669"/>
    <property type="project" value="UniProtKB-KW"/>
</dbReference>
<dbReference type="GO" id="GO:0030973">
    <property type="term" value="F:molybdate ion binding"/>
    <property type="evidence" value="ECO:0007669"/>
    <property type="project" value="InterPro"/>
</dbReference>
<evidence type="ECO:0000256" key="1">
    <source>
        <dbReference type="ARBA" id="ARBA00009175"/>
    </source>
</evidence>
<comment type="similarity">
    <text evidence="1">Belongs to the bacterial solute-binding protein ModA family.</text>
</comment>
<dbReference type="PANTHER" id="PTHR30632">
    <property type="entry name" value="MOLYBDATE-BINDING PERIPLASMIC PROTEIN"/>
    <property type="match status" value="1"/>
</dbReference>
<dbReference type="SUPFAM" id="SSF53850">
    <property type="entry name" value="Periplasmic binding protein-like II"/>
    <property type="match status" value="1"/>
</dbReference>
<dbReference type="InterPro" id="IPR005950">
    <property type="entry name" value="ModA"/>
</dbReference>
<evidence type="ECO:0000256" key="3">
    <source>
        <dbReference type="ARBA" id="ARBA00022729"/>
    </source>
</evidence>
<comment type="caution">
    <text evidence="5">The sequence shown here is derived from an EMBL/GenBank/DDBJ whole genome shotgun (WGS) entry which is preliminary data.</text>
</comment>
<keyword evidence="2 4" id="KW-0479">Metal-binding</keyword>
<evidence type="ECO:0000313" key="5">
    <source>
        <dbReference type="EMBL" id="KAA9131934.1"/>
    </source>
</evidence>
<keyword evidence="3" id="KW-0732">Signal</keyword>